<dbReference type="GeneID" id="14918810"/>
<proteinExistence type="predicted"/>
<dbReference type="KEGG" id="acan:ACA1_163190"/>
<dbReference type="OrthoDB" id="2822at2759"/>
<dbReference type="InterPro" id="IPR011735">
    <property type="entry name" value="WlaTC/HtrL_glycosyltransf"/>
</dbReference>
<sequence length="312" mass="36003">MNGGGKNFCVALFILFMLFIVYHVTTTFHRPTIPATPAELLNSVEGNPATIDEDYSDIDVRDDEEEEQEEELSDEVTVDVRFIEIEDLRTWKHYESIEIIRNSPWWIPATPWLANVPQGYSDLYNPIVMHKLLWLRDLSVLNPFKTKYFVWLDSGGICTPRINPDYGMSIPDFKTKVKHYLDRFFMAVTPYAMSHELHGCYREAMQKLTFDQPPCFITKGWTMGGQRKSLEKVSALYEYILNKTLDLGCLGTEETLLTMAYYRRPDLFHVHHNLEDRSLPFGPGGDVCHVIWPGMPPQGPPETLAEKFELVS</sequence>
<gene>
    <name evidence="2" type="ORF">ACA1_163190</name>
</gene>
<dbReference type="Pfam" id="PF09612">
    <property type="entry name" value="HtrL_YibB"/>
    <property type="match status" value="1"/>
</dbReference>
<keyword evidence="1" id="KW-1133">Transmembrane helix</keyword>
<keyword evidence="1" id="KW-0812">Transmembrane</keyword>
<feature type="transmembrane region" description="Helical" evidence="1">
    <location>
        <begin position="7"/>
        <end position="25"/>
    </location>
</feature>
<dbReference type="EMBL" id="KB007961">
    <property type="protein sequence ID" value="ELR18082.1"/>
    <property type="molecule type" value="Genomic_DNA"/>
</dbReference>
<evidence type="ECO:0000313" key="2">
    <source>
        <dbReference type="EMBL" id="ELR18082.1"/>
    </source>
</evidence>
<evidence type="ECO:0000256" key="1">
    <source>
        <dbReference type="SAM" id="Phobius"/>
    </source>
</evidence>
<protein>
    <submittedName>
        <fullName evidence="2">Uncharacterized protein</fullName>
    </submittedName>
</protein>
<keyword evidence="3" id="KW-1185">Reference proteome</keyword>
<dbReference type="Proteomes" id="UP000011083">
    <property type="component" value="Unassembled WGS sequence"/>
</dbReference>
<dbReference type="RefSeq" id="XP_004340101.1">
    <property type="nucleotide sequence ID" value="XM_004340053.1"/>
</dbReference>
<organism evidence="2 3">
    <name type="scientific">Acanthamoeba castellanii (strain ATCC 30010 / Neff)</name>
    <dbReference type="NCBI Taxonomy" id="1257118"/>
    <lineage>
        <taxon>Eukaryota</taxon>
        <taxon>Amoebozoa</taxon>
        <taxon>Discosea</taxon>
        <taxon>Longamoebia</taxon>
        <taxon>Centramoebida</taxon>
        <taxon>Acanthamoebidae</taxon>
        <taxon>Acanthamoeba</taxon>
    </lineage>
</organism>
<dbReference type="AlphaFoldDB" id="L8GYT0"/>
<name>L8GYT0_ACACF</name>
<dbReference type="VEuPathDB" id="AmoebaDB:ACA1_163190"/>
<accession>L8GYT0</accession>
<reference evidence="2 3" key="1">
    <citation type="journal article" date="2013" name="Genome Biol.">
        <title>Genome of Acanthamoeba castellanii highlights extensive lateral gene transfer and early evolution of tyrosine kinase signaling.</title>
        <authorList>
            <person name="Clarke M."/>
            <person name="Lohan A.J."/>
            <person name="Liu B."/>
            <person name="Lagkouvardos I."/>
            <person name="Roy S."/>
            <person name="Zafar N."/>
            <person name="Bertelli C."/>
            <person name="Schilde C."/>
            <person name="Kianianmomeni A."/>
            <person name="Burglin T.R."/>
            <person name="Frech C."/>
            <person name="Turcotte B."/>
            <person name="Kopec K.O."/>
            <person name="Synnott J.M."/>
            <person name="Choo C."/>
            <person name="Paponov I."/>
            <person name="Finkler A."/>
            <person name="Soon Heng Tan C."/>
            <person name="Hutchins A.P."/>
            <person name="Weinmeier T."/>
            <person name="Rattei T."/>
            <person name="Chu J.S."/>
            <person name="Gimenez G."/>
            <person name="Irimia M."/>
            <person name="Rigden D.J."/>
            <person name="Fitzpatrick D.A."/>
            <person name="Lorenzo-Morales J."/>
            <person name="Bateman A."/>
            <person name="Chiu C.H."/>
            <person name="Tang P."/>
            <person name="Hegemann P."/>
            <person name="Fromm H."/>
            <person name="Raoult D."/>
            <person name="Greub G."/>
            <person name="Miranda-Saavedra D."/>
            <person name="Chen N."/>
            <person name="Nash P."/>
            <person name="Ginger M.L."/>
            <person name="Horn M."/>
            <person name="Schaap P."/>
            <person name="Caler L."/>
            <person name="Loftus B."/>
        </authorList>
    </citation>
    <scope>NUCLEOTIDE SEQUENCE [LARGE SCALE GENOMIC DNA]</scope>
    <source>
        <strain evidence="2 3">Neff</strain>
    </source>
</reference>
<keyword evidence="1" id="KW-0472">Membrane</keyword>
<evidence type="ECO:0000313" key="3">
    <source>
        <dbReference type="Proteomes" id="UP000011083"/>
    </source>
</evidence>